<feature type="transmembrane region" description="Helical" evidence="7">
    <location>
        <begin position="418"/>
        <end position="439"/>
    </location>
</feature>
<name>A0A1Q2YKF1_9ASCO</name>
<comment type="subcellular location">
    <subcellularLocation>
        <location evidence="1">Membrane</location>
        <topology evidence="1">Multi-pass membrane protein</topology>
    </subcellularLocation>
</comment>
<evidence type="ECO:0000313" key="8">
    <source>
        <dbReference type="EMBL" id="GAV30038.1"/>
    </source>
</evidence>
<evidence type="ECO:0000313" key="9">
    <source>
        <dbReference type="Proteomes" id="UP000186136"/>
    </source>
</evidence>
<dbReference type="OrthoDB" id="3639251at2759"/>
<evidence type="ECO:0000256" key="3">
    <source>
        <dbReference type="ARBA" id="ARBA00022692"/>
    </source>
</evidence>
<dbReference type="PANTHER" id="PTHR43791:SF15">
    <property type="entry name" value="TRANSPORTER SEO1-RELATED"/>
    <property type="match status" value="1"/>
</dbReference>
<evidence type="ECO:0000256" key="4">
    <source>
        <dbReference type="ARBA" id="ARBA00022989"/>
    </source>
</evidence>
<feature type="transmembrane region" description="Helical" evidence="7">
    <location>
        <begin position="185"/>
        <end position="203"/>
    </location>
</feature>
<dbReference type="PANTHER" id="PTHR43791">
    <property type="entry name" value="PERMEASE-RELATED"/>
    <property type="match status" value="1"/>
</dbReference>
<dbReference type="Gene3D" id="1.20.1250.20">
    <property type="entry name" value="MFS general substrate transporter like domains"/>
    <property type="match status" value="1"/>
</dbReference>
<evidence type="ECO:0000256" key="1">
    <source>
        <dbReference type="ARBA" id="ARBA00004141"/>
    </source>
</evidence>
<dbReference type="FunFam" id="1.20.1250.20:FF:000065">
    <property type="entry name" value="Putative MFS pantothenate transporter"/>
    <property type="match status" value="1"/>
</dbReference>
<protein>
    <recommendedName>
        <fullName evidence="10">Major facilitator superfamily (MFS) profile domain-containing protein</fullName>
    </recommendedName>
</protein>
<comment type="caution">
    <text evidence="8">The sequence shown here is derived from an EMBL/GenBank/DDBJ whole genome shotgun (WGS) entry which is preliminary data.</text>
</comment>
<evidence type="ECO:0000256" key="5">
    <source>
        <dbReference type="ARBA" id="ARBA00023136"/>
    </source>
</evidence>
<evidence type="ECO:0000256" key="2">
    <source>
        <dbReference type="ARBA" id="ARBA00022448"/>
    </source>
</evidence>
<reference evidence="8 9" key="1">
    <citation type="submission" date="2016-08" db="EMBL/GenBank/DDBJ databases">
        <title>Whole genome shotgun sequence of Pichia membranifaciens KS47-1.</title>
        <authorList>
            <person name="Konishi M."/>
            <person name="Ishida M."/>
            <person name="Arakawa T."/>
            <person name="Kato Y."/>
            <person name="Horiuchi J."/>
        </authorList>
    </citation>
    <scope>NUCLEOTIDE SEQUENCE [LARGE SCALE GENOMIC DNA]</scope>
    <source>
        <strain evidence="8 9">KS47-1</strain>
    </source>
</reference>
<dbReference type="Pfam" id="PF07690">
    <property type="entry name" value="MFS_1"/>
    <property type="match status" value="1"/>
</dbReference>
<dbReference type="GO" id="GO:0016020">
    <property type="term" value="C:membrane"/>
    <property type="evidence" value="ECO:0007669"/>
    <property type="project" value="UniProtKB-SubCell"/>
</dbReference>
<feature type="transmembrane region" description="Helical" evidence="7">
    <location>
        <begin position="504"/>
        <end position="526"/>
    </location>
</feature>
<dbReference type="GO" id="GO:0022857">
    <property type="term" value="F:transmembrane transporter activity"/>
    <property type="evidence" value="ECO:0007669"/>
    <property type="project" value="InterPro"/>
</dbReference>
<dbReference type="InterPro" id="IPR011701">
    <property type="entry name" value="MFS"/>
</dbReference>
<dbReference type="EMBL" id="BDGI01000157">
    <property type="protein sequence ID" value="GAV30038.1"/>
    <property type="molecule type" value="Genomic_DNA"/>
</dbReference>
<keyword evidence="9" id="KW-1185">Reference proteome</keyword>
<keyword evidence="3 7" id="KW-0812">Transmembrane</keyword>
<keyword evidence="2" id="KW-0813">Transport</keyword>
<feature type="transmembrane region" description="Helical" evidence="7">
    <location>
        <begin position="270"/>
        <end position="291"/>
    </location>
</feature>
<dbReference type="Proteomes" id="UP000186136">
    <property type="component" value="Unassembled WGS sequence"/>
</dbReference>
<feature type="transmembrane region" description="Helical" evidence="7">
    <location>
        <begin position="303"/>
        <end position="325"/>
    </location>
</feature>
<keyword evidence="5 7" id="KW-0472">Membrane</keyword>
<feature type="transmembrane region" description="Helical" evidence="7">
    <location>
        <begin position="472"/>
        <end position="492"/>
    </location>
</feature>
<accession>A0A1Q2YKF1</accession>
<dbReference type="InterPro" id="IPR036259">
    <property type="entry name" value="MFS_trans_sf"/>
</dbReference>
<sequence length="596" mass="69158">MTLKKTKLIAESSNTKIKDKIKTMVCVSMSGVFTPWSRLKWGIFPVERVVEEPQEPEDKSTDVVYNKEKDSESFASQTESLESSPYDTIEYRKESDRKWYHFFDEYEFRQSKKVRSAHKWYHWFNENDTPAEKKLILKLDVLLCFYSMMAYWVKYLDQTNLNNAYVSGLKEGIDMKGNDLVHTQAVFTVGAIVFQIPFMYILYTVPLSYVLPALDICWSCFTLGSYKATNVQHLQAMRFFVGVFEAPGYLAYQYLFGSWYKVDEITRRSMVYYIGQYLGVLTSGLLQASIYNSLNMVNGLEGWRWMFIIDAIISFAVGIIGFYAIPGTPRQCYSIFLTDEEILLARKRLSKNNTAIDVTEQRSFFDKKLWKKVFTSWHVYVLTLWNIFCWNNNNGTSGAYLLWLKSLKRYSVGKVNQLGAATPAVGILWLILTGCYADLFHSRWQAIIWSQILNIIGNVILAVWYVPEGAKWFAFILQYTGWAMAPVLYSWMNDICREDPQYRAIILVIMNIMAQTSVAWISVLVWKTVEAPRYLKGFTFTACSAFSLSVWTFVVLYYYKRQERQNAAKNGIILVSDDHSEIEKAHSAEEIEIIHS</sequence>
<comment type="similarity">
    <text evidence="6">Belongs to the major facilitator superfamily. Allantoate permease family.</text>
</comment>
<gene>
    <name evidence="8" type="ORF">PMKS-003544</name>
</gene>
<feature type="transmembrane region" description="Helical" evidence="7">
    <location>
        <begin position="446"/>
        <end position="466"/>
    </location>
</feature>
<keyword evidence="4 7" id="KW-1133">Transmembrane helix</keyword>
<organism evidence="8 9">
    <name type="scientific">Pichia membranifaciens</name>
    <dbReference type="NCBI Taxonomy" id="4926"/>
    <lineage>
        <taxon>Eukaryota</taxon>
        <taxon>Fungi</taxon>
        <taxon>Dikarya</taxon>
        <taxon>Ascomycota</taxon>
        <taxon>Saccharomycotina</taxon>
        <taxon>Pichiomycetes</taxon>
        <taxon>Pichiales</taxon>
        <taxon>Pichiaceae</taxon>
        <taxon>Pichia</taxon>
    </lineage>
</organism>
<feature type="transmembrane region" description="Helical" evidence="7">
    <location>
        <begin position="538"/>
        <end position="559"/>
    </location>
</feature>
<evidence type="ECO:0008006" key="10">
    <source>
        <dbReference type="Google" id="ProtNLM"/>
    </source>
</evidence>
<dbReference type="AlphaFoldDB" id="A0A1Q2YKF1"/>
<evidence type="ECO:0000256" key="6">
    <source>
        <dbReference type="ARBA" id="ARBA00037968"/>
    </source>
</evidence>
<evidence type="ECO:0000256" key="7">
    <source>
        <dbReference type="SAM" id="Phobius"/>
    </source>
</evidence>
<proteinExistence type="inferred from homology"/>
<dbReference type="SUPFAM" id="SSF103473">
    <property type="entry name" value="MFS general substrate transporter"/>
    <property type="match status" value="1"/>
</dbReference>